<dbReference type="GO" id="GO:0000213">
    <property type="term" value="F:tRNA-intron lyase activity"/>
    <property type="evidence" value="ECO:0007669"/>
    <property type="project" value="InterPro"/>
</dbReference>
<reference evidence="2 3" key="1">
    <citation type="submission" date="2022-01" db="EMBL/GenBank/DDBJ databases">
        <title>A chromosome-scale genome assembly of the false clownfish, Amphiprion ocellaris.</title>
        <authorList>
            <person name="Ryu T."/>
        </authorList>
    </citation>
    <scope>NUCLEOTIDE SEQUENCE [LARGE SCALE GENOMIC DNA]</scope>
</reference>
<dbReference type="GO" id="GO:0000379">
    <property type="term" value="P:tRNA-type intron splice site recognition and cleavage"/>
    <property type="evidence" value="ECO:0007669"/>
    <property type="project" value="TreeGrafter"/>
</dbReference>
<dbReference type="Ensembl" id="ENSAOCT00000054867.1">
    <property type="protein sequence ID" value="ENSAOCP00000032690.1"/>
    <property type="gene ID" value="ENSAOCG00000007248.2"/>
</dbReference>
<feature type="transmembrane region" description="Helical" evidence="1">
    <location>
        <begin position="12"/>
        <end position="31"/>
    </location>
</feature>
<accession>A0AAQ5WZS2</accession>
<reference evidence="2" key="3">
    <citation type="submission" date="2025-09" db="UniProtKB">
        <authorList>
            <consortium name="Ensembl"/>
        </authorList>
    </citation>
    <scope>IDENTIFICATION</scope>
</reference>
<keyword evidence="1" id="KW-0812">Transmembrane</keyword>
<organism evidence="2 3">
    <name type="scientific">Amphiprion ocellaris</name>
    <name type="common">Clown anemonefish</name>
    <dbReference type="NCBI Taxonomy" id="80972"/>
    <lineage>
        <taxon>Eukaryota</taxon>
        <taxon>Metazoa</taxon>
        <taxon>Chordata</taxon>
        <taxon>Craniata</taxon>
        <taxon>Vertebrata</taxon>
        <taxon>Euteleostomi</taxon>
        <taxon>Actinopterygii</taxon>
        <taxon>Neopterygii</taxon>
        <taxon>Teleostei</taxon>
        <taxon>Neoteleostei</taxon>
        <taxon>Acanthomorphata</taxon>
        <taxon>Ovalentaria</taxon>
        <taxon>Pomacentridae</taxon>
        <taxon>Amphiprion</taxon>
    </lineage>
</organism>
<reference evidence="2" key="2">
    <citation type="submission" date="2025-08" db="UniProtKB">
        <authorList>
            <consortium name="Ensembl"/>
        </authorList>
    </citation>
    <scope>IDENTIFICATION</scope>
</reference>
<dbReference type="PANTHER" id="PTHR21227">
    <property type="entry name" value="TRNA-SPLICING ENDONUCLEASE SUBUNIT SEN2"/>
    <property type="match status" value="1"/>
</dbReference>
<dbReference type="GeneTree" id="ENSGT00390000013266"/>
<evidence type="ECO:0008006" key="4">
    <source>
        <dbReference type="Google" id="ProtNLM"/>
    </source>
</evidence>
<evidence type="ECO:0000313" key="2">
    <source>
        <dbReference type="Ensembl" id="ENSAOCP00000032690.1"/>
    </source>
</evidence>
<keyword evidence="1" id="KW-1133">Transmembrane helix</keyword>
<protein>
    <recommendedName>
        <fullName evidence="4">Secreted protein</fullName>
    </recommendedName>
</protein>
<evidence type="ECO:0000256" key="1">
    <source>
        <dbReference type="SAM" id="Phobius"/>
    </source>
</evidence>
<keyword evidence="3" id="KW-1185">Reference proteome</keyword>
<dbReference type="GO" id="GO:0000214">
    <property type="term" value="C:tRNA-intron endonuclease complex"/>
    <property type="evidence" value="ECO:0007669"/>
    <property type="project" value="TreeGrafter"/>
</dbReference>
<dbReference type="AlphaFoldDB" id="A0AAQ5WZS2"/>
<sequence length="96" mass="11241">MLEEEESNVSVLVLILFFFVFFSVVQERAAVLPRQVFLWRRTVLVSQELMLCYVVYPTDQSEAELDSPECLSRLKVQEVIVGRWVSSRERAEQDDI</sequence>
<keyword evidence="1" id="KW-0472">Membrane</keyword>
<dbReference type="GO" id="GO:0005737">
    <property type="term" value="C:cytoplasm"/>
    <property type="evidence" value="ECO:0007669"/>
    <property type="project" value="TreeGrafter"/>
</dbReference>
<evidence type="ECO:0000313" key="3">
    <source>
        <dbReference type="Proteomes" id="UP001501940"/>
    </source>
</evidence>
<dbReference type="InterPro" id="IPR006676">
    <property type="entry name" value="tRNA_splic"/>
</dbReference>
<name>A0AAQ5WZS2_AMPOC</name>
<proteinExistence type="predicted"/>
<dbReference type="Proteomes" id="UP001501940">
    <property type="component" value="Chromosome 5"/>
</dbReference>
<dbReference type="PANTHER" id="PTHR21227:SF0">
    <property type="entry name" value="TRNA-SPLICING ENDONUCLEASE SUBUNIT SEN2"/>
    <property type="match status" value="1"/>
</dbReference>